<evidence type="ECO:0000313" key="4">
    <source>
        <dbReference type="EMBL" id="SFS10743.1"/>
    </source>
</evidence>
<dbReference type="InterPro" id="IPR055170">
    <property type="entry name" value="GFO_IDH_MocA-like_dom"/>
</dbReference>
<protein>
    <submittedName>
        <fullName evidence="4">Predicted dehydrogenase</fullName>
    </submittedName>
</protein>
<accession>A0A1I6M511</accession>
<dbReference type="PANTHER" id="PTHR43818:SF11">
    <property type="entry name" value="BCDNA.GH03377"/>
    <property type="match status" value="1"/>
</dbReference>
<dbReference type="GO" id="GO:0000166">
    <property type="term" value="F:nucleotide binding"/>
    <property type="evidence" value="ECO:0007669"/>
    <property type="project" value="InterPro"/>
</dbReference>
<keyword evidence="1" id="KW-0560">Oxidoreductase</keyword>
<dbReference type="RefSeq" id="WP_089818645.1">
    <property type="nucleotide sequence ID" value="NZ_FOZK01000004.1"/>
</dbReference>
<dbReference type="OrthoDB" id="25239at2157"/>
<dbReference type="AlphaFoldDB" id="A0A1I6M511"/>
<dbReference type="Proteomes" id="UP000199062">
    <property type="component" value="Unassembled WGS sequence"/>
</dbReference>
<dbReference type="InterPro" id="IPR036291">
    <property type="entry name" value="NAD(P)-bd_dom_sf"/>
</dbReference>
<name>A0A1I6M511_9EURY</name>
<dbReference type="SUPFAM" id="SSF51735">
    <property type="entry name" value="NAD(P)-binding Rossmann-fold domains"/>
    <property type="match status" value="1"/>
</dbReference>
<evidence type="ECO:0000313" key="5">
    <source>
        <dbReference type="Proteomes" id="UP000199062"/>
    </source>
</evidence>
<feature type="domain" description="Gfo/Idh/MocA-like oxidoreductase N-terminal" evidence="2">
    <location>
        <begin position="5"/>
        <end position="120"/>
    </location>
</feature>
<dbReference type="InterPro" id="IPR050463">
    <property type="entry name" value="Gfo/Idh/MocA_oxidrdct_glycsds"/>
</dbReference>
<dbReference type="Gene3D" id="3.40.50.720">
    <property type="entry name" value="NAD(P)-binding Rossmann-like Domain"/>
    <property type="match status" value="1"/>
</dbReference>
<feature type="domain" description="GFO/IDH/MocA-like oxidoreductase" evidence="3">
    <location>
        <begin position="129"/>
        <end position="253"/>
    </location>
</feature>
<dbReference type="InterPro" id="IPR000683">
    <property type="entry name" value="Gfo/Idh/MocA-like_OxRdtase_N"/>
</dbReference>
<dbReference type="EMBL" id="FOZK01000004">
    <property type="protein sequence ID" value="SFS10743.1"/>
    <property type="molecule type" value="Genomic_DNA"/>
</dbReference>
<gene>
    <name evidence="4" type="ORF">SAMN05216559_3796</name>
</gene>
<reference evidence="4 5" key="1">
    <citation type="submission" date="2016-10" db="EMBL/GenBank/DDBJ databases">
        <authorList>
            <person name="de Groot N.N."/>
        </authorList>
    </citation>
    <scope>NUCLEOTIDE SEQUENCE [LARGE SCALE GENOMIC DNA]</scope>
    <source>
        <strain evidence="4 5">CGMCC 1.10457</strain>
    </source>
</reference>
<keyword evidence="5" id="KW-1185">Reference proteome</keyword>
<dbReference type="STRING" id="767519.SAMN05216559_3796"/>
<proteinExistence type="predicted"/>
<dbReference type="SUPFAM" id="SSF55347">
    <property type="entry name" value="Glyceraldehyde-3-phosphate dehydrogenase-like, C-terminal domain"/>
    <property type="match status" value="1"/>
</dbReference>
<dbReference type="Gene3D" id="3.30.360.10">
    <property type="entry name" value="Dihydrodipicolinate Reductase, domain 2"/>
    <property type="match status" value="1"/>
</dbReference>
<evidence type="ECO:0000259" key="2">
    <source>
        <dbReference type="Pfam" id="PF01408"/>
    </source>
</evidence>
<dbReference type="GO" id="GO:0016491">
    <property type="term" value="F:oxidoreductase activity"/>
    <property type="evidence" value="ECO:0007669"/>
    <property type="project" value="UniProtKB-KW"/>
</dbReference>
<dbReference type="PANTHER" id="PTHR43818">
    <property type="entry name" value="BCDNA.GH03377"/>
    <property type="match status" value="1"/>
</dbReference>
<evidence type="ECO:0000256" key="1">
    <source>
        <dbReference type="ARBA" id="ARBA00023002"/>
    </source>
</evidence>
<organism evidence="4 5">
    <name type="scientific">Halomicrobium zhouii</name>
    <dbReference type="NCBI Taxonomy" id="767519"/>
    <lineage>
        <taxon>Archaea</taxon>
        <taxon>Methanobacteriati</taxon>
        <taxon>Methanobacteriota</taxon>
        <taxon>Stenosarchaea group</taxon>
        <taxon>Halobacteria</taxon>
        <taxon>Halobacteriales</taxon>
        <taxon>Haloarculaceae</taxon>
        <taxon>Halomicrobium</taxon>
    </lineage>
</organism>
<evidence type="ECO:0000259" key="3">
    <source>
        <dbReference type="Pfam" id="PF22725"/>
    </source>
</evidence>
<dbReference type="Pfam" id="PF01408">
    <property type="entry name" value="GFO_IDH_MocA"/>
    <property type="match status" value="1"/>
</dbReference>
<sequence length="369" mass="41171">MSLTTAVVGGGTVSDRHLDGLAKLAMTDLVAICDVDEDTVREKAREYDLKAYTDVEAMLAREDLDWVHLCTPVQTHLDLATTIIEDGVPVQIEKPVTETVAEAEELARVAERHDVPVSVVHNHNFDPAMRKAQAAIERGDIGQVRSVDMLYAGETWPDEVKRGAWAHELPGGEFEEGFPHPIYMLLNLGGYPKSADDIDASTQRRREYDGEFAYDGVQFQFTSEDDVLCSGTIVASEIPHKTLTIHGDDGSIVVDVVSQTVTTLDRDYQSSPVLRAMTNVDHVIDRVRGTLENVYDVVERKRDDSWEVERDAVPHYYQFDAEAAALIQGSDLPSPLEEAHWTIQIMETIRESALDDEPRVVAQRPMDQD</sequence>
<dbReference type="Pfam" id="PF22725">
    <property type="entry name" value="GFO_IDH_MocA_C3"/>
    <property type="match status" value="1"/>
</dbReference>